<dbReference type="EMBL" id="JAPCXB010000053">
    <property type="protein sequence ID" value="KAJ1611801.1"/>
    <property type="molecule type" value="Genomic_DNA"/>
</dbReference>
<protein>
    <submittedName>
        <fullName evidence="3">Cleavage stimulation factor subunit 2</fullName>
    </submittedName>
</protein>
<dbReference type="InterPro" id="IPR000504">
    <property type="entry name" value="RRM_dom"/>
</dbReference>
<organism evidence="3 4">
    <name type="scientific">Cryptosporidium canis</name>
    <dbReference type="NCBI Taxonomy" id="195482"/>
    <lineage>
        <taxon>Eukaryota</taxon>
        <taxon>Sar</taxon>
        <taxon>Alveolata</taxon>
        <taxon>Apicomplexa</taxon>
        <taxon>Conoidasida</taxon>
        <taxon>Coccidia</taxon>
        <taxon>Eucoccidiorida</taxon>
        <taxon>Eimeriorina</taxon>
        <taxon>Cryptosporidiidae</taxon>
        <taxon>Cryptosporidium</taxon>
    </lineage>
</organism>
<accession>A0ABQ8P839</accession>
<proteinExistence type="predicted"/>
<evidence type="ECO:0000313" key="4">
    <source>
        <dbReference type="Proteomes" id="UP001071777"/>
    </source>
</evidence>
<dbReference type="Pfam" id="PF15861">
    <property type="entry name" value="partial_CstF"/>
    <property type="match status" value="1"/>
</dbReference>
<dbReference type="Pfam" id="PF00076">
    <property type="entry name" value="RRM_1"/>
    <property type="match status" value="1"/>
</dbReference>
<dbReference type="PANTHER" id="PTHR45735:SF2">
    <property type="entry name" value="CLEAVAGE STIMULATION FACTOR SUBUNIT 2"/>
    <property type="match status" value="1"/>
</dbReference>
<dbReference type="InterPro" id="IPR031721">
    <property type="entry name" value="Partial_CstF"/>
</dbReference>
<dbReference type="Gene3D" id="1.25.40.630">
    <property type="match status" value="1"/>
</dbReference>
<dbReference type="CDD" id="cd12398">
    <property type="entry name" value="RRM_CSTF2_RNA15_like"/>
    <property type="match status" value="1"/>
</dbReference>
<dbReference type="InterPro" id="IPR025742">
    <property type="entry name" value="CSTF2_hinge"/>
</dbReference>
<sequence length="308" mass="33860">MHSSGGSQVWVGNVPFDATEDELREVMNTAGPVLSIRIVHDKDTGLSRGFSFCEYRDIETCIMAIKSLNGYELRGRSIRVDWASQDMRSRYNHLVVNNSSSTAPISTSAQNGMGMGQGTDGLNHSLSLTTQAHVQPIQEDGISIPAIPNSNASFDNISSEITQLVQSMNISQLYYLIGHMQKLVVQNPETARSILLDNPQFCYALLHAQFILGMVNEPFVPLSQEQLNKASNIRAQVLNARKANSGIDIKNLSGDISVLIEEITNNPNPALLQALASIQPNSVAQWTEEEKSKILTIQQILRSRGLIN</sequence>
<evidence type="ECO:0000313" key="3">
    <source>
        <dbReference type="EMBL" id="KAJ1611801.1"/>
    </source>
</evidence>
<evidence type="ECO:0000256" key="1">
    <source>
        <dbReference type="PROSITE-ProRule" id="PRU00176"/>
    </source>
</evidence>
<feature type="domain" description="RRM" evidence="2">
    <location>
        <begin position="7"/>
        <end position="85"/>
    </location>
</feature>
<name>A0ABQ8P839_9CRYT</name>
<dbReference type="PROSITE" id="PS50102">
    <property type="entry name" value="RRM"/>
    <property type="match status" value="1"/>
</dbReference>
<dbReference type="Proteomes" id="UP001071777">
    <property type="component" value="Unassembled WGS sequence"/>
</dbReference>
<dbReference type="InterPro" id="IPR035979">
    <property type="entry name" value="RBD_domain_sf"/>
</dbReference>
<dbReference type="Pfam" id="PF14327">
    <property type="entry name" value="CSTF2_hinge"/>
    <property type="match status" value="1"/>
</dbReference>
<keyword evidence="1" id="KW-0694">RNA-binding</keyword>
<gene>
    <name evidence="3" type="ORF">OJ252_1419</name>
</gene>
<dbReference type="InterPro" id="IPR012677">
    <property type="entry name" value="Nucleotide-bd_a/b_plait_sf"/>
</dbReference>
<dbReference type="Gene3D" id="3.30.70.330">
    <property type="match status" value="1"/>
</dbReference>
<dbReference type="SMART" id="SM00360">
    <property type="entry name" value="RRM"/>
    <property type="match status" value="1"/>
</dbReference>
<dbReference type="SUPFAM" id="SSF54928">
    <property type="entry name" value="RNA-binding domain, RBD"/>
    <property type="match status" value="1"/>
</dbReference>
<reference evidence="3" key="1">
    <citation type="submission" date="2022-10" db="EMBL/GenBank/DDBJ databases">
        <title>Adaptive evolution leads to modifications in subtelomeric GC content in a zoonotic Cryptosporidium species.</title>
        <authorList>
            <person name="Li J."/>
            <person name="Feng Y."/>
            <person name="Xiao L."/>
        </authorList>
    </citation>
    <scope>NUCLEOTIDE SEQUENCE</scope>
    <source>
        <strain evidence="3">25894</strain>
    </source>
</reference>
<dbReference type="PANTHER" id="PTHR45735">
    <property type="entry name" value="CLEAVAGE STIMULATION FACTOR SUBUNIT 2"/>
    <property type="match status" value="1"/>
</dbReference>
<keyword evidence="4" id="KW-1185">Reference proteome</keyword>
<comment type="caution">
    <text evidence="3">The sequence shown here is derived from an EMBL/GenBank/DDBJ whole genome shotgun (WGS) entry which is preliminary data.</text>
</comment>
<evidence type="ECO:0000259" key="2">
    <source>
        <dbReference type="PROSITE" id="PS50102"/>
    </source>
</evidence>